<keyword evidence="2" id="KW-1133">Transmembrane helix</keyword>
<feature type="compositionally biased region" description="Pro residues" evidence="1">
    <location>
        <begin position="68"/>
        <end position="82"/>
    </location>
</feature>
<feature type="transmembrane region" description="Helical" evidence="2">
    <location>
        <begin position="251"/>
        <end position="271"/>
    </location>
</feature>
<evidence type="ECO:0000256" key="2">
    <source>
        <dbReference type="SAM" id="Phobius"/>
    </source>
</evidence>
<gene>
    <name evidence="3" type="ORF">OFUS_LOCUS13651</name>
</gene>
<feature type="compositionally biased region" description="Polar residues" evidence="1">
    <location>
        <begin position="1"/>
        <end position="10"/>
    </location>
</feature>
<name>A0A8J1UIS9_OWEFU</name>
<comment type="caution">
    <text evidence="3">The sequence shown here is derived from an EMBL/GenBank/DDBJ whole genome shotgun (WGS) entry which is preliminary data.</text>
</comment>
<feature type="region of interest" description="Disordered" evidence="1">
    <location>
        <begin position="1"/>
        <end position="39"/>
    </location>
</feature>
<feature type="transmembrane region" description="Helical" evidence="2">
    <location>
        <begin position="187"/>
        <end position="204"/>
    </location>
</feature>
<keyword evidence="2" id="KW-0472">Membrane</keyword>
<feature type="region of interest" description="Disordered" evidence="1">
    <location>
        <begin position="125"/>
        <end position="157"/>
    </location>
</feature>
<feature type="region of interest" description="Disordered" evidence="1">
    <location>
        <begin position="63"/>
        <end position="82"/>
    </location>
</feature>
<evidence type="ECO:0000256" key="1">
    <source>
        <dbReference type="SAM" id="MobiDB-lite"/>
    </source>
</evidence>
<feature type="compositionally biased region" description="Low complexity" evidence="1">
    <location>
        <begin position="14"/>
        <end position="34"/>
    </location>
</feature>
<feature type="transmembrane region" description="Helical" evidence="2">
    <location>
        <begin position="323"/>
        <end position="341"/>
    </location>
</feature>
<feature type="compositionally biased region" description="Low complexity" evidence="1">
    <location>
        <begin position="138"/>
        <end position="147"/>
    </location>
</feature>
<sequence>MNTNGMNSDVPSRGGNNNEGLNDNNGALNDNNGAPLHNNVAAYNNEAPPSYEEATCGIYPQNGIALPQDPPPSYGLPPMPDGRPPRYLAPLENFSKVYNSSNSATPYNDHSRSVMAPLPPINVRVRDTDNDGEYVPMDDTTSDSNETNDPDRGDSTTAEFNMAVDAPNKPLTFTGEHWIALINSSKLLGWFAIYLPMISIVNLIKKTSMWQLFNGMWGGMILLGVSLVAHHLHKLPTDQPKMKLYKLLTSLLYLSVIACPAMMAISAYGMYLDREVHIYGDTCGSLEEGWTCEDNVTLYDDTNQTTSHAYIIGFNMRQKLGCANLVLAYVLFVLTLMALNVKYNHANNKPSTYYVDELER</sequence>
<dbReference type="AlphaFoldDB" id="A0A8J1UIS9"/>
<keyword evidence="4" id="KW-1185">Reference proteome</keyword>
<accession>A0A8J1UIS9</accession>
<dbReference type="Proteomes" id="UP000749559">
    <property type="component" value="Unassembled WGS sequence"/>
</dbReference>
<evidence type="ECO:0000313" key="3">
    <source>
        <dbReference type="EMBL" id="CAH1788047.1"/>
    </source>
</evidence>
<dbReference type="EMBL" id="CAIIXF020000007">
    <property type="protein sequence ID" value="CAH1788047.1"/>
    <property type="molecule type" value="Genomic_DNA"/>
</dbReference>
<feature type="transmembrane region" description="Helical" evidence="2">
    <location>
        <begin position="210"/>
        <end position="230"/>
    </location>
</feature>
<reference evidence="3" key="1">
    <citation type="submission" date="2022-03" db="EMBL/GenBank/DDBJ databases">
        <authorList>
            <person name="Martin C."/>
        </authorList>
    </citation>
    <scope>NUCLEOTIDE SEQUENCE</scope>
</reference>
<keyword evidence="2" id="KW-0812">Transmembrane</keyword>
<organism evidence="3 4">
    <name type="scientific">Owenia fusiformis</name>
    <name type="common">Polychaete worm</name>
    <dbReference type="NCBI Taxonomy" id="6347"/>
    <lineage>
        <taxon>Eukaryota</taxon>
        <taxon>Metazoa</taxon>
        <taxon>Spiralia</taxon>
        <taxon>Lophotrochozoa</taxon>
        <taxon>Annelida</taxon>
        <taxon>Polychaeta</taxon>
        <taxon>Sedentaria</taxon>
        <taxon>Canalipalpata</taxon>
        <taxon>Sabellida</taxon>
        <taxon>Oweniida</taxon>
        <taxon>Oweniidae</taxon>
        <taxon>Owenia</taxon>
    </lineage>
</organism>
<evidence type="ECO:0000313" key="4">
    <source>
        <dbReference type="Proteomes" id="UP000749559"/>
    </source>
</evidence>
<feature type="non-terminal residue" evidence="3">
    <location>
        <position position="360"/>
    </location>
</feature>
<protein>
    <submittedName>
        <fullName evidence="3">Uncharacterized protein</fullName>
    </submittedName>
</protein>
<proteinExistence type="predicted"/>